<evidence type="ECO:0000313" key="1">
    <source>
        <dbReference type="EMBL" id="AZJ34344.1"/>
    </source>
</evidence>
<dbReference type="RefSeq" id="WP_125066192.1">
    <property type="nucleotide sequence ID" value="NZ_CP032548.1"/>
</dbReference>
<dbReference type="Gene3D" id="1.20.1440.60">
    <property type="entry name" value="23S rRNA-intervening sequence"/>
    <property type="match status" value="1"/>
</dbReference>
<dbReference type="InterPro" id="IPR012657">
    <property type="entry name" value="23S_rRNA-intervening_sequence"/>
</dbReference>
<sequence>MGIKRFEDIIAWQKAQDFSLEVYKHFKSSKEYSFKDQITRASVSISNNIAEGFDRSSNQEFIRFLYYALGSNSEVRSMLYLAVRLEFISKEKSTKLIHQSNEISRMIFGLIKSMKN</sequence>
<dbReference type="KEGG" id="tsig:D6T69_01885"/>
<organism evidence="1 2">
    <name type="scientific">Tenacibaculum singaporense</name>
    <dbReference type="NCBI Taxonomy" id="2358479"/>
    <lineage>
        <taxon>Bacteria</taxon>
        <taxon>Pseudomonadati</taxon>
        <taxon>Bacteroidota</taxon>
        <taxon>Flavobacteriia</taxon>
        <taxon>Flavobacteriales</taxon>
        <taxon>Flavobacteriaceae</taxon>
        <taxon>Tenacibaculum</taxon>
    </lineage>
</organism>
<dbReference type="NCBIfam" id="NF008912">
    <property type="entry name" value="PRK12275.1-6"/>
    <property type="match status" value="1"/>
</dbReference>
<dbReference type="SUPFAM" id="SSF158446">
    <property type="entry name" value="IVS-encoded protein-like"/>
    <property type="match status" value="1"/>
</dbReference>
<dbReference type="NCBIfam" id="TIGR02436">
    <property type="entry name" value="four helix bundle protein"/>
    <property type="match status" value="1"/>
</dbReference>
<keyword evidence="2" id="KW-1185">Reference proteome</keyword>
<reference evidence="1 2" key="1">
    <citation type="submission" date="2018-09" db="EMBL/GenBank/DDBJ databases">
        <title>Insights into the microbiota of Asian seabass (Lates calcarifer) with tenacibaculosis symptoms and description of sp. nov. Tenacibaculum singaporense.</title>
        <authorList>
            <person name="Miyake S."/>
            <person name="Soh M."/>
            <person name="Azman M.N."/>
            <person name="Ngoh S.Y."/>
            <person name="Orban L."/>
        </authorList>
    </citation>
    <scope>NUCLEOTIDE SEQUENCE [LARGE SCALE GENOMIC DNA]</scope>
    <source>
        <strain evidence="1 2">DSM 106434</strain>
    </source>
</reference>
<dbReference type="CDD" id="cd16377">
    <property type="entry name" value="23S_rRNA_IVP_like"/>
    <property type="match status" value="1"/>
</dbReference>
<evidence type="ECO:0000313" key="2">
    <source>
        <dbReference type="Proteomes" id="UP000274593"/>
    </source>
</evidence>
<dbReference type="PANTHER" id="PTHR38471:SF2">
    <property type="entry name" value="FOUR HELIX BUNDLE PROTEIN"/>
    <property type="match status" value="1"/>
</dbReference>
<name>A0A3S8R3B3_9FLAO</name>
<dbReference type="Pfam" id="PF05635">
    <property type="entry name" value="23S_rRNA_IVP"/>
    <property type="match status" value="1"/>
</dbReference>
<protein>
    <submittedName>
        <fullName evidence="1">Four helix bundle protein</fullName>
    </submittedName>
</protein>
<dbReference type="InterPro" id="IPR036583">
    <property type="entry name" value="23S_rRNA_IVS_sf"/>
</dbReference>
<dbReference type="PANTHER" id="PTHR38471">
    <property type="entry name" value="FOUR HELIX BUNDLE PROTEIN"/>
    <property type="match status" value="1"/>
</dbReference>
<proteinExistence type="predicted"/>
<gene>
    <name evidence="1" type="ORF">D6T69_01885</name>
</gene>
<dbReference type="Proteomes" id="UP000274593">
    <property type="component" value="Chromosome"/>
</dbReference>
<dbReference type="EMBL" id="CP032548">
    <property type="protein sequence ID" value="AZJ34344.1"/>
    <property type="molecule type" value="Genomic_DNA"/>
</dbReference>
<accession>A0A3S8R3B3</accession>
<dbReference type="AlphaFoldDB" id="A0A3S8R3B3"/>